<dbReference type="HOGENOM" id="CLU_1300116_0_0_1"/>
<evidence type="ECO:0000313" key="2">
    <source>
        <dbReference type="EMBL" id="KIM80238.1"/>
    </source>
</evidence>
<keyword evidence="3" id="KW-1185">Reference proteome</keyword>
<proteinExistence type="predicted"/>
<sequence length="212" mass="23267">MYDSRHIPSPPLQWSSSKRKETQPNSRPPHLVKSSMTISSLSPLPSLDPLSIGTKSMEGTLDPDAPPQTPHCRVPHFELPGLAPNARAAASNVEVGEDPFVSMQNNCGNPCVNDPAPNAVNPDDDKHDNPYLVYPLPAGRYIKELPLNATRPFGYFVVTKGQKIGVFYDIWNNVEPISMRNQGGVYCRITGLDDAKGIWDKARNKLGTPVIL</sequence>
<evidence type="ECO:0000313" key="3">
    <source>
        <dbReference type="Proteomes" id="UP000054166"/>
    </source>
</evidence>
<dbReference type="InParanoid" id="A0A0C3B204"/>
<organism evidence="2 3">
    <name type="scientific">Piloderma croceum (strain F 1598)</name>
    <dbReference type="NCBI Taxonomy" id="765440"/>
    <lineage>
        <taxon>Eukaryota</taxon>
        <taxon>Fungi</taxon>
        <taxon>Dikarya</taxon>
        <taxon>Basidiomycota</taxon>
        <taxon>Agaricomycotina</taxon>
        <taxon>Agaricomycetes</taxon>
        <taxon>Agaricomycetidae</taxon>
        <taxon>Atheliales</taxon>
        <taxon>Atheliaceae</taxon>
        <taxon>Piloderma</taxon>
    </lineage>
</organism>
<feature type="compositionally biased region" description="Low complexity" evidence="1">
    <location>
        <begin position="39"/>
        <end position="51"/>
    </location>
</feature>
<gene>
    <name evidence="2" type="ORF">PILCRDRAFT_9782</name>
</gene>
<dbReference type="EMBL" id="KN833005">
    <property type="protein sequence ID" value="KIM80238.1"/>
    <property type="molecule type" value="Genomic_DNA"/>
</dbReference>
<protein>
    <submittedName>
        <fullName evidence="2">Uncharacterized protein</fullName>
    </submittedName>
</protein>
<reference evidence="3" key="2">
    <citation type="submission" date="2015-01" db="EMBL/GenBank/DDBJ databases">
        <title>Evolutionary Origins and Diversification of the Mycorrhizal Mutualists.</title>
        <authorList>
            <consortium name="DOE Joint Genome Institute"/>
            <consortium name="Mycorrhizal Genomics Consortium"/>
            <person name="Kohler A."/>
            <person name="Kuo A."/>
            <person name="Nagy L.G."/>
            <person name="Floudas D."/>
            <person name="Copeland A."/>
            <person name="Barry K.W."/>
            <person name="Cichocki N."/>
            <person name="Veneault-Fourrey C."/>
            <person name="LaButti K."/>
            <person name="Lindquist E.A."/>
            <person name="Lipzen A."/>
            <person name="Lundell T."/>
            <person name="Morin E."/>
            <person name="Murat C."/>
            <person name="Riley R."/>
            <person name="Ohm R."/>
            <person name="Sun H."/>
            <person name="Tunlid A."/>
            <person name="Henrissat B."/>
            <person name="Grigoriev I.V."/>
            <person name="Hibbett D.S."/>
            <person name="Martin F."/>
        </authorList>
    </citation>
    <scope>NUCLEOTIDE SEQUENCE [LARGE SCALE GENOMIC DNA]</scope>
    <source>
        <strain evidence="3">F 1598</strain>
    </source>
</reference>
<feature type="region of interest" description="Disordered" evidence="1">
    <location>
        <begin position="1"/>
        <end position="74"/>
    </location>
</feature>
<dbReference type="AlphaFoldDB" id="A0A0C3B204"/>
<name>A0A0C3B204_PILCF</name>
<accession>A0A0C3B204</accession>
<evidence type="ECO:0000256" key="1">
    <source>
        <dbReference type="SAM" id="MobiDB-lite"/>
    </source>
</evidence>
<dbReference type="Proteomes" id="UP000054166">
    <property type="component" value="Unassembled WGS sequence"/>
</dbReference>
<reference evidence="2 3" key="1">
    <citation type="submission" date="2014-04" db="EMBL/GenBank/DDBJ databases">
        <authorList>
            <consortium name="DOE Joint Genome Institute"/>
            <person name="Kuo A."/>
            <person name="Tarkka M."/>
            <person name="Buscot F."/>
            <person name="Kohler A."/>
            <person name="Nagy L.G."/>
            <person name="Floudas D."/>
            <person name="Copeland A."/>
            <person name="Barry K.W."/>
            <person name="Cichocki N."/>
            <person name="Veneault-Fourrey C."/>
            <person name="LaButti K."/>
            <person name="Lindquist E.A."/>
            <person name="Lipzen A."/>
            <person name="Lundell T."/>
            <person name="Morin E."/>
            <person name="Murat C."/>
            <person name="Sun H."/>
            <person name="Tunlid A."/>
            <person name="Henrissat B."/>
            <person name="Grigoriev I.V."/>
            <person name="Hibbett D.S."/>
            <person name="Martin F."/>
            <person name="Nordberg H.P."/>
            <person name="Cantor M.N."/>
            <person name="Hua S.X."/>
        </authorList>
    </citation>
    <scope>NUCLEOTIDE SEQUENCE [LARGE SCALE GENOMIC DNA]</scope>
    <source>
        <strain evidence="2 3">F 1598</strain>
    </source>
</reference>